<feature type="transmembrane region" description="Helical" evidence="1">
    <location>
        <begin position="138"/>
        <end position="158"/>
    </location>
</feature>
<dbReference type="Pfam" id="PF07690">
    <property type="entry name" value="MFS_1"/>
    <property type="match status" value="2"/>
</dbReference>
<feature type="transmembrane region" description="Helical" evidence="1">
    <location>
        <begin position="12"/>
        <end position="32"/>
    </location>
</feature>
<feature type="transmembrane region" description="Helical" evidence="1">
    <location>
        <begin position="52"/>
        <end position="74"/>
    </location>
</feature>
<reference evidence="3 4" key="1">
    <citation type="journal article" date="2019" name="Int. J. Syst. Evol. Microbiol.">
        <title>The Global Catalogue of Microorganisms (GCM) 10K type strain sequencing project: providing services to taxonomists for standard genome sequencing and annotation.</title>
        <authorList>
            <consortium name="The Broad Institute Genomics Platform"/>
            <consortium name="The Broad Institute Genome Sequencing Center for Infectious Disease"/>
            <person name="Wu L."/>
            <person name="Ma J."/>
        </authorList>
    </citation>
    <scope>NUCLEOTIDE SEQUENCE [LARGE SCALE GENOMIC DNA]</scope>
    <source>
        <strain evidence="3 4">JCM 17504</strain>
    </source>
</reference>
<comment type="caution">
    <text evidence="3">The sequence shown here is derived from an EMBL/GenBank/DDBJ whole genome shotgun (WGS) entry which is preliminary data.</text>
</comment>
<evidence type="ECO:0000259" key="2">
    <source>
        <dbReference type="PROSITE" id="PS50850"/>
    </source>
</evidence>
<feature type="transmembrane region" description="Helical" evidence="1">
    <location>
        <begin position="81"/>
        <end position="102"/>
    </location>
</feature>
<protein>
    <submittedName>
        <fullName evidence="3">MFS transporter</fullName>
    </submittedName>
</protein>
<keyword evidence="4" id="KW-1185">Reference proteome</keyword>
<dbReference type="Gene3D" id="1.20.1250.20">
    <property type="entry name" value="MFS general substrate transporter like domains"/>
    <property type="match status" value="2"/>
</dbReference>
<dbReference type="InterPro" id="IPR020846">
    <property type="entry name" value="MFS_dom"/>
</dbReference>
<feature type="transmembrane region" description="Helical" evidence="1">
    <location>
        <begin position="226"/>
        <end position="245"/>
    </location>
</feature>
<dbReference type="SUPFAM" id="SSF103473">
    <property type="entry name" value="MFS general substrate transporter"/>
    <property type="match status" value="1"/>
</dbReference>
<dbReference type="RefSeq" id="WP_227775757.1">
    <property type="nucleotide sequence ID" value="NZ_BAABKX010000001.1"/>
</dbReference>
<dbReference type="EMBL" id="BAABKX010000001">
    <property type="protein sequence ID" value="GAA5044050.1"/>
    <property type="molecule type" value="Genomic_DNA"/>
</dbReference>
<gene>
    <name evidence="3" type="ORF">GCM10025751_09750</name>
</gene>
<dbReference type="GO" id="GO:0022857">
    <property type="term" value="F:transmembrane transporter activity"/>
    <property type="evidence" value="ECO:0007669"/>
    <property type="project" value="InterPro"/>
</dbReference>
<dbReference type="PROSITE" id="PS50850">
    <property type="entry name" value="MFS"/>
    <property type="match status" value="1"/>
</dbReference>
<feature type="transmembrane region" description="Helical" evidence="1">
    <location>
        <begin position="170"/>
        <end position="188"/>
    </location>
</feature>
<evidence type="ECO:0000313" key="3">
    <source>
        <dbReference type="EMBL" id="GAA5044050.1"/>
    </source>
</evidence>
<keyword evidence="1" id="KW-0812">Transmembrane</keyword>
<dbReference type="AlphaFoldDB" id="A0AAV3UDE8"/>
<name>A0AAV3UDE8_9EURY</name>
<evidence type="ECO:0000256" key="1">
    <source>
        <dbReference type="SAM" id="Phobius"/>
    </source>
</evidence>
<dbReference type="GeneID" id="68611530"/>
<dbReference type="PANTHER" id="PTHR23521:SF3">
    <property type="entry name" value="MFS TRANSPORTER"/>
    <property type="match status" value="1"/>
</dbReference>
<dbReference type="GO" id="GO:0005886">
    <property type="term" value="C:plasma membrane"/>
    <property type="evidence" value="ECO:0007669"/>
    <property type="project" value="TreeGrafter"/>
</dbReference>
<keyword evidence="1" id="KW-1133">Transmembrane helix</keyword>
<accession>A0AAV3UDE8</accession>
<dbReference type="InterPro" id="IPR036259">
    <property type="entry name" value="MFS_trans_sf"/>
</dbReference>
<feature type="domain" description="Major facilitator superfamily (MFS) profile" evidence="2">
    <location>
        <begin position="213"/>
        <end position="408"/>
    </location>
</feature>
<dbReference type="InterPro" id="IPR011701">
    <property type="entry name" value="MFS"/>
</dbReference>
<sequence length="408" mass="42271">MARHEPNPGRKWRALSLIAIAELLVMSLWFSVTASAPELATAWKLTPTETAWLTIAVQLGFVAGALLSAVLTLPDLLHPRYLIAGSAIVGAAATATIAGIVTTPTPAIALRFLTGMALAGVYPPGMKLLSGWFRTNRGFAIGVLVGALTVGSALPHLIRGLGGVGQPTVVLYGSAGLAVLGGLFVLLVEDGPYQSPTAPFDPDAVRRLLDDHASLLANGGYFGHMWELYAVWTWIPTYLLASFAATGSDVSSELTSVLAFCTIAIGGLGAMSAGVLADRLGRTAVTSASMLVSGLACISAGAVFGSSLLVVVPFLLVWGFAIVADSAQFSTSITELAEPSYVGTALTLQTAIGFLLTTVSIQLIPLVADLVGWRWAFASLAIGPTLGTAAMLRLRMLPDAEKLAGGKR</sequence>
<evidence type="ECO:0000313" key="4">
    <source>
        <dbReference type="Proteomes" id="UP001501729"/>
    </source>
</evidence>
<dbReference type="PANTHER" id="PTHR23521">
    <property type="entry name" value="TRANSPORTER MFS SUPERFAMILY"/>
    <property type="match status" value="1"/>
</dbReference>
<organism evidence="3 4">
    <name type="scientific">Haladaptatus pallidirubidus</name>
    <dbReference type="NCBI Taxonomy" id="1008152"/>
    <lineage>
        <taxon>Archaea</taxon>
        <taxon>Methanobacteriati</taxon>
        <taxon>Methanobacteriota</taxon>
        <taxon>Stenosarchaea group</taxon>
        <taxon>Halobacteria</taxon>
        <taxon>Halobacteriales</taxon>
        <taxon>Haladaptataceae</taxon>
        <taxon>Haladaptatus</taxon>
    </lineage>
</organism>
<feature type="transmembrane region" description="Helical" evidence="1">
    <location>
        <begin position="257"/>
        <end position="277"/>
    </location>
</feature>
<feature type="transmembrane region" description="Helical" evidence="1">
    <location>
        <begin position="108"/>
        <end position="126"/>
    </location>
</feature>
<proteinExistence type="predicted"/>
<feature type="transmembrane region" description="Helical" evidence="1">
    <location>
        <begin position="341"/>
        <end position="367"/>
    </location>
</feature>
<keyword evidence="1" id="KW-0472">Membrane</keyword>
<feature type="transmembrane region" description="Helical" evidence="1">
    <location>
        <begin position="284"/>
        <end position="304"/>
    </location>
</feature>
<feature type="transmembrane region" description="Helical" evidence="1">
    <location>
        <begin position="373"/>
        <end position="392"/>
    </location>
</feature>
<dbReference type="Proteomes" id="UP001501729">
    <property type="component" value="Unassembled WGS sequence"/>
</dbReference>